<sequence>MLVPEAAARLPAAPLLALFLGGGLIFYIVDAALSRLANGGAQFLAMMLDYVPEAMALGALVVGRADVAMLTAGLIALQNIPEGFAAYRELITAGHASARRLWVLFLLMVPVGTAAAAIGFFALADQPEVLAAVMAFAAGGILYLLFQDVAPQAKLQSAGGPPLGAVAGFALGLAGHLAVG</sequence>
<comment type="caution">
    <text evidence="2">The sequence shown here is derived from an EMBL/GenBank/DDBJ whole genome shotgun (WGS) entry which is preliminary data.</text>
</comment>
<proteinExistence type="predicted"/>
<dbReference type="eggNOG" id="COG0428">
    <property type="taxonomic scope" value="Bacteria"/>
</dbReference>
<evidence type="ECO:0000313" key="2">
    <source>
        <dbReference type="EMBL" id="EPX85526.1"/>
    </source>
</evidence>
<dbReference type="STRING" id="1123237.Salmuc_04797"/>
<feature type="transmembrane region" description="Helical" evidence="1">
    <location>
        <begin position="129"/>
        <end position="146"/>
    </location>
</feature>
<organism evidence="2 3">
    <name type="scientific">Salipiger mucosus DSM 16094</name>
    <dbReference type="NCBI Taxonomy" id="1123237"/>
    <lineage>
        <taxon>Bacteria</taxon>
        <taxon>Pseudomonadati</taxon>
        <taxon>Pseudomonadota</taxon>
        <taxon>Alphaproteobacteria</taxon>
        <taxon>Rhodobacterales</taxon>
        <taxon>Roseobacteraceae</taxon>
        <taxon>Salipiger</taxon>
    </lineage>
</organism>
<dbReference type="Proteomes" id="UP000015347">
    <property type="component" value="Unassembled WGS sequence"/>
</dbReference>
<feature type="transmembrane region" description="Helical" evidence="1">
    <location>
        <begin position="101"/>
        <end position="123"/>
    </location>
</feature>
<gene>
    <name evidence="2" type="ORF">Salmuc_04797</name>
</gene>
<evidence type="ECO:0000256" key="1">
    <source>
        <dbReference type="SAM" id="Phobius"/>
    </source>
</evidence>
<reference evidence="3" key="1">
    <citation type="journal article" date="2014" name="Stand. Genomic Sci.">
        <title>Genome sequence of the exopolysaccharide-producing Salipiger mucosus type strain (DSM 16094(T)), a moderately halophilic member of the Roseobacter clade.</title>
        <authorList>
            <person name="Riedel T."/>
            <person name="Spring S."/>
            <person name="Fiebig A."/>
            <person name="Petersen J."/>
            <person name="Kyrpides N.C."/>
            <person name="Goker M."/>
            <person name="Klenk H.P."/>
        </authorList>
    </citation>
    <scope>NUCLEOTIDE SEQUENCE [LARGE SCALE GENOMIC DNA]</scope>
    <source>
        <strain evidence="3">DSM 16094</strain>
    </source>
</reference>
<dbReference type="HOGENOM" id="CLU_015114_8_0_5"/>
<accession>S9QVV9</accession>
<dbReference type="RefSeq" id="WP_021119743.1">
    <property type="nucleotide sequence ID" value="NZ_KE557273.1"/>
</dbReference>
<keyword evidence="1" id="KW-1133">Transmembrane helix</keyword>
<dbReference type="EMBL" id="APVH01000008">
    <property type="protein sequence ID" value="EPX85526.1"/>
    <property type="molecule type" value="Genomic_DNA"/>
</dbReference>
<name>S9QVV9_9RHOB</name>
<keyword evidence="1" id="KW-0812">Transmembrane</keyword>
<keyword evidence="1" id="KW-0472">Membrane</keyword>
<protein>
    <submittedName>
        <fullName evidence="2">ZIP zinc transporter family protein</fullName>
    </submittedName>
</protein>
<dbReference type="AlphaFoldDB" id="S9QVV9"/>
<evidence type="ECO:0000313" key="3">
    <source>
        <dbReference type="Proteomes" id="UP000015347"/>
    </source>
</evidence>
<keyword evidence="3" id="KW-1185">Reference proteome</keyword>
<feature type="transmembrane region" description="Helical" evidence="1">
    <location>
        <begin position="12"/>
        <end position="34"/>
    </location>
</feature>